<dbReference type="InterPro" id="IPR024770">
    <property type="entry name" value="TcdA/TcdB_cat"/>
</dbReference>
<accession>A0ABT8BZD2</accession>
<comment type="caution">
    <text evidence="2">The sequence shown here is derived from an EMBL/GenBank/DDBJ whole genome shotgun (WGS) entry which is preliminary data.</text>
</comment>
<dbReference type="Pfam" id="PF12919">
    <property type="entry name" value="TcdA_TcdB"/>
    <property type="match status" value="1"/>
</dbReference>
<evidence type="ECO:0000259" key="1">
    <source>
        <dbReference type="Pfam" id="PF12919"/>
    </source>
</evidence>
<dbReference type="Proteomes" id="UP001238540">
    <property type="component" value="Unassembled WGS sequence"/>
</dbReference>
<dbReference type="Gene3D" id="3.90.550.20">
    <property type="match status" value="1"/>
</dbReference>
<dbReference type="RefSeq" id="WP_170882597.1">
    <property type="nucleotide sequence ID" value="NZ_JABEYA020000004.1"/>
</dbReference>
<dbReference type="InterPro" id="IPR051706">
    <property type="entry name" value="Glycosyltransferase_domain"/>
</dbReference>
<proteinExistence type="predicted"/>
<feature type="domain" description="GT44" evidence="1">
    <location>
        <begin position="19"/>
        <end position="252"/>
    </location>
</feature>
<sequence>MSWGVSLNYPKKQFRSLPKQVHMIWVASLPEEAQLNPVRDWAQKNPSATINLWVDSKHFDAHSHYIKAHRVARCEVSGLGKKTLLRTLTHHLNVSLQQKNLAGIVRSIRALNKALGTSCREFRQAVLREDEQISVNNVHQVLNALTQVIGNNRSNVTSGAKPLRHGLPVWDPYSSGGVISDLKRLSILRDSLKLLRNVQVRDLSDTRDIRLKNPRAYQYEMLRGASAYPHASGIVKYDILYQYGGIYIDVDLTCQRRLDFGCIQSHPELMLVGIVAAKKAQAAHSTPCFFNALLACHRGSHMVKEVIDDIGHEYETLKGSDLSGTHVDELTHRAMIGVTDPDQRSRPVVNAFNQTNHKHTATFQRLWDKARQINPDVWQAVNSHLAFPDGWVEFSMPEQAKRVTEVMADPIR</sequence>
<dbReference type="PANTHER" id="PTHR32385:SF15">
    <property type="entry name" value="INOSITOL PHOSPHOCERAMIDE MANNOSYLTRANSFERASE 1"/>
    <property type="match status" value="1"/>
</dbReference>
<organism evidence="2 3">
    <name type="scientific">Vibrio ostreicida</name>
    <dbReference type="NCBI Taxonomy" id="526588"/>
    <lineage>
        <taxon>Bacteria</taxon>
        <taxon>Pseudomonadati</taxon>
        <taxon>Pseudomonadota</taxon>
        <taxon>Gammaproteobacteria</taxon>
        <taxon>Vibrionales</taxon>
        <taxon>Vibrionaceae</taxon>
        <taxon>Vibrio</taxon>
    </lineage>
</organism>
<gene>
    <name evidence="2" type="ORF">QWZ16_20840</name>
</gene>
<dbReference type="PANTHER" id="PTHR32385">
    <property type="entry name" value="MANNOSYL PHOSPHORYLINOSITOL CERAMIDE SYNTHASE"/>
    <property type="match status" value="1"/>
</dbReference>
<reference evidence="3" key="1">
    <citation type="journal article" date="2019" name="Int. J. Syst. Evol. Microbiol.">
        <title>The Global Catalogue of Microorganisms (GCM) 10K type strain sequencing project: providing services to taxonomists for standard genome sequencing and annotation.</title>
        <authorList>
            <consortium name="The Broad Institute Genomics Platform"/>
            <consortium name="The Broad Institute Genome Sequencing Center for Infectious Disease"/>
            <person name="Wu L."/>
            <person name="Ma J."/>
        </authorList>
    </citation>
    <scope>NUCLEOTIDE SEQUENCE [LARGE SCALE GENOMIC DNA]</scope>
    <source>
        <strain evidence="3">CECT 7398</strain>
    </source>
</reference>
<keyword evidence="3" id="KW-1185">Reference proteome</keyword>
<protein>
    <submittedName>
        <fullName evidence="2">Glycosyltransferase</fullName>
    </submittedName>
</protein>
<name>A0ABT8BZD2_9VIBR</name>
<evidence type="ECO:0000313" key="2">
    <source>
        <dbReference type="EMBL" id="MDN3612043.1"/>
    </source>
</evidence>
<dbReference type="InterPro" id="IPR029044">
    <property type="entry name" value="Nucleotide-diphossugar_trans"/>
</dbReference>
<dbReference type="SUPFAM" id="SSF53448">
    <property type="entry name" value="Nucleotide-diphospho-sugar transferases"/>
    <property type="match status" value="1"/>
</dbReference>
<evidence type="ECO:0000313" key="3">
    <source>
        <dbReference type="Proteomes" id="UP001238540"/>
    </source>
</evidence>
<dbReference type="EMBL" id="JAUFQC010000027">
    <property type="protein sequence ID" value="MDN3612043.1"/>
    <property type="molecule type" value="Genomic_DNA"/>
</dbReference>